<dbReference type="InterPro" id="IPR013424">
    <property type="entry name" value="Ice-binding_C"/>
</dbReference>
<protein>
    <submittedName>
        <fullName evidence="1">Uncharacterized protein</fullName>
    </submittedName>
</protein>
<dbReference type="HOGENOM" id="CLU_942362_0_0_6"/>
<reference evidence="1" key="1">
    <citation type="journal article" date="2005" name="Proc. Natl. Acad. Sci. U.S.A.">
        <title>The psychrophilic lifestyle as revealed by the genome sequence of Colwellia psychrerythraea 34H through genomic and proteomic analyses.</title>
        <authorList>
            <person name="Methe B.A."/>
            <person name="Nelson K.E."/>
            <person name="Deming J.W."/>
            <person name="Momen B."/>
            <person name="Melamud E."/>
            <person name="Zhang X."/>
            <person name="Moult J."/>
            <person name="Madupu R."/>
            <person name="Nelson W.C."/>
            <person name="Dodson R.J."/>
            <person name="Brinkac L.M."/>
            <person name="Daugherty S.C."/>
            <person name="Durkin A.S."/>
            <person name="DeBoy R.T."/>
            <person name="Kolonay J.F."/>
            <person name="Sullivan S.A."/>
            <person name="Zhou L."/>
            <person name="Davidsen T.M."/>
            <person name="Wu M."/>
            <person name="Huston A.L."/>
            <person name="Lewis M."/>
            <person name="Weaver B."/>
            <person name="Weidman J.F."/>
            <person name="Khouri H."/>
            <person name="Utterback T.R."/>
            <person name="Feldblyum T.V."/>
            <person name="Fraser C.M."/>
        </authorList>
    </citation>
    <scope>NUCLEOTIDE SEQUENCE [LARGE SCALE GENOMIC DNA]</scope>
    <source>
        <strain evidence="1">34H</strain>
    </source>
</reference>
<name>Q483G9_COLP3</name>
<dbReference type="KEGG" id="cps:CPS_2071"/>
<proteinExistence type="predicted"/>
<dbReference type="RefSeq" id="WP_011042892.1">
    <property type="nucleotide sequence ID" value="NC_003910.7"/>
</dbReference>
<accession>Q483G9</accession>
<dbReference type="NCBIfam" id="TIGR02595">
    <property type="entry name" value="PEP_CTERM"/>
    <property type="match status" value="1"/>
</dbReference>
<gene>
    <name evidence="1" type="ordered locus">CPS_2071</name>
</gene>
<organism evidence="1 2">
    <name type="scientific">Colwellia psychrerythraea (strain 34H / ATCC BAA-681)</name>
    <name type="common">Vibrio psychroerythus</name>
    <dbReference type="NCBI Taxonomy" id="167879"/>
    <lineage>
        <taxon>Bacteria</taxon>
        <taxon>Pseudomonadati</taxon>
        <taxon>Pseudomonadota</taxon>
        <taxon>Gammaproteobacteria</taxon>
        <taxon>Alteromonadales</taxon>
        <taxon>Colwelliaceae</taxon>
        <taxon>Colwellia</taxon>
    </lineage>
</organism>
<dbReference type="EMBL" id="CP000083">
    <property type="protein sequence ID" value="AAZ28819.1"/>
    <property type="molecule type" value="Genomic_DNA"/>
</dbReference>
<dbReference type="Proteomes" id="UP000000547">
    <property type="component" value="Chromosome"/>
</dbReference>
<sequence length="295" mass="31979">MKFKILRIAMVGVILFASSLVNYASAGVMYWSLFNVEEETSISSAYVTYSNLDDMLNDANRIDTFLPDDTFGGSFAANVVGSGSDGNLFWSLFNVEEETSISSAYVTYSNLDDMLNDANRVDTFLPDDTFGGSFAANVVGSGSDGNLFWSLFNVEEETSISAAYVTYSNLHDMLNDANRIDTFLPDDTFGGSFAANVVGSGSDGNLFWSLFNVEEETSISSAYVTYSNLDDMLNDANRIDTFLPDDTFGGSFAANVVGSGAFMVPDPNPNPIPEPSAFALFLSAIITVSIVRRKR</sequence>
<evidence type="ECO:0000313" key="1">
    <source>
        <dbReference type="EMBL" id="AAZ28819.1"/>
    </source>
</evidence>
<evidence type="ECO:0000313" key="2">
    <source>
        <dbReference type="Proteomes" id="UP000000547"/>
    </source>
</evidence>
<dbReference type="AlphaFoldDB" id="Q483G9"/>